<sequence length="1065" mass="118939">MAAFCRELQVTVRRAEVQQAQLAAAINKSAGAVSNLLNGALKRPPAWRDVADIVAYCARRGGAEEPAVGAEVEKWRKRHGQLVADHARGAGIRQTENAQPYRVGPWELFQAARYTWPNCLALLIDLDVSQHLGRVRQVASESDPGGFRAGLRGLCQDVIDRFPARVRVVDRMTRCTVGRAMVQVLCLAALLDVMDDLAENAANAENNGKQKQTQNWRAEYEAEGVLRDFMQSLTVLPEDHANAADRELLMRLWERWANVTAGMTLPRPTVTASRFLDLLKPLAEYEPELWFHAGIPDRAPSAAGRALAGLSASFTVSLQPPLLGAAQILSRRASQELDHSLIESSQDHARVTVPSLGMGYIAPAVRTLIVREGDPVHDDTWWRSHPERAPLSTWLATHFTGPQAVCRPLLVLGHPGIGKSLLTRVLMARLPASDFLPVRVELRSVDADASILEQITQSIAVQLDEEGTWPDVVEGAAGRLPVVLLDGLDELMQAGELGHWDYVEHVQAFQEREAAAGRPLAVVITSRTVVMDRCRTPSGCTAIYLEPFDTERRDRWLAVWNMVNRNYFADHGLAELTPAALEPYRELAFQPLLLLLLALYDAEENDLARVRTSEISGADLYEQLLLGFVKRQVRKHHPRPRFPEQVEREAEEEMARLGVVALAMFNRGRQSVGGTDVARDARALLGTDWGWSDDRAFGRFFFIHEAQAVRRGRASKAYEFLHATFSEYLVARSIWKELEHLTATGDGTRLYALLSFALLTERAQVLERLDDLVAAAAPERRRDTCRRLESLLRSCIDDRAPDTEIPYEPRQLTPLLRLAYYSANVTLLHVLLSRETYASDLLDTTDVPGAWRRLAGLWESQLDQTLWSDLPQYLMAERAVVDRKSGPRQDILLAWARDLPQGEEMVRLPAWTLSSHTLGEASADVVARRALFSCRADADLLALGIASGRLADGHGVPRDGQYRAALDQLLQLLMADDVHSMADDDLETLYRACLRHLGMSAFLGEQRTLLRSLLLRALERDQRRLPHPVVLSLAHALERSGLSHPDLDSEDGRIHDRLIHRRTGL</sequence>
<dbReference type="SUPFAM" id="SSF52540">
    <property type="entry name" value="P-loop containing nucleoside triphosphate hydrolases"/>
    <property type="match status" value="1"/>
</dbReference>
<evidence type="ECO:0000313" key="3">
    <source>
        <dbReference type="Proteomes" id="UP000054375"/>
    </source>
</evidence>
<dbReference type="AlphaFoldDB" id="A0A124HW63"/>
<evidence type="ECO:0000313" key="2">
    <source>
        <dbReference type="EMBL" id="KUN60616.1"/>
    </source>
</evidence>
<evidence type="ECO:0008006" key="4">
    <source>
        <dbReference type="Google" id="ProtNLM"/>
    </source>
</evidence>
<dbReference type="Gene3D" id="3.40.50.300">
    <property type="entry name" value="P-loop containing nucleotide triphosphate hydrolases"/>
    <property type="match status" value="1"/>
</dbReference>
<accession>A0A124HW63</accession>
<protein>
    <recommendedName>
        <fullName evidence="4">AAA+ ATPase domain-containing protein</fullName>
    </recommendedName>
</protein>
<comment type="caution">
    <text evidence="2">The sequence shown here is derived from an EMBL/GenBank/DDBJ whole genome shotgun (WGS) entry which is preliminary data.</text>
</comment>
<proteinExistence type="predicted"/>
<dbReference type="RefSeq" id="WP_062244732.1">
    <property type="nucleotide sequence ID" value="NZ_JBPJFL010000002.1"/>
</dbReference>
<gene>
    <name evidence="2" type="ORF">AQJ54_35940</name>
</gene>
<name>A0A124HW63_9ACTN</name>
<keyword evidence="1" id="KW-0175">Coiled coil</keyword>
<organism evidence="2 3">
    <name type="scientific">Streptomyces griseorubiginosus</name>
    <dbReference type="NCBI Taxonomy" id="67304"/>
    <lineage>
        <taxon>Bacteria</taxon>
        <taxon>Bacillati</taxon>
        <taxon>Actinomycetota</taxon>
        <taxon>Actinomycetes</taxon>
        <taxon>Kitasatosporales</taxon>
        <taxon>Streptomycetaceae</taxon>
        <taxon>Streptomyces</taxon>
    </lineage>
</organism>
<keyword evidence="3" id="KW-1185">Reference proteome</keyword>
<dbReference type="EMBL" id="LMWV01000031">
    <property type="protein sequence ID" value="KUN60616.1"/>
    <property type="molecule type" value="Genomic_DNA"/>
</dbReference>
<dbReference type="Proteomes" id="UP000054375">
    <property type="component" value="Unassembled WGS sequence"/>
</dbReference>
<reference evidence="2 3" key="1">
    <citation type="submission" date="2015-10" db="EMBL/GenBank/DDBJ databases">
        <title>Draft genome sequence of Streptomyces griseorubiginosus DSM 40469, type strain for the species Streptomyces griseorubiginosus.</title>
        <authorList>
            <person name="Ruckert C."/>
            <person name="Winkler A."/>
            <person name="Kalinowski J."/>
            <person name="Kampfer P."/>
            <person name="Glaeser S."/>
        </authorList>
    </citation>
    <scope>NUCLEOTIDE SEQUENCE [LARGE SCALE GENOMIC DNA]</scope>
    <source>
        <strain evidence="2 3">DSM 40469</strain>
    </source>
</reference>
<dbReference type="InterPro" id="IPR027417">
    <property type="entry name" value="P-loop_NTPase"/>
</dbReference>
<evidence type="ECO:0000256" key="1">
    <source>
        <dbReference type="SAM" id="Coils"/>
    </source>
</evidence>
<feature type="coiled-coil region" evidence="1">
    <location>
        <begin position="187"/>
        <end position="214"/>
    </location>
</feature>